<gene>
    <name evidence="11" type="ORF">KSF_071660</name>
</gene>
<dbReference type="RefSeq" id="WP_236065059.1">
    <property type="nucleotide sequence ID" value="NZ_BNJK01000001.1"/>
</dbReference>
<evidence type="ECO:0000256" key="5">
    <source>
        <dbReference type="ARBA" id="ARBA00022723"/>
    </source>
</evidence>
<comment type="cofactor">
    <cofactor evidence="2">
        <name>Mg(2+)</name>
        <dbReference type="ChEBI" id="CHEBI:18420"/>
    </cofactor>
</comment>
<dbReference type="NCBIfam" id="TIGR02089">
    <property type="entry name" value="TTC"/>
    <property type="match status" value="1"/>
</dbReference>
<comment type="catalytic activity">
    <reaction evidence="9">
        <text>(R)-malate + NAD(+) = pyruvate + CO2 + NADH</text>
        <dbReference type="Rhea" id="RHEA:18365"/>
        <dbReference type="ChEBI" id="CHEBI:15361"/>
        <dbReference type="ChEBI" id="CHEBI:15588"/>
        <dbReference type="ChEBI" id="CHEBI:16526"/>
        <dbReference type="ChEBI" id="CHEBI:57540"/>
        <dbReference type="ChEBI" id="CHEBI:57945"/>
        <dbReference type="EC" id="1.1.1.83"/>
    </reaction>
</comment>
<proteinExistence type="inferred from homology"/>
<evidence type="ECO:0000256" key="6">
    <source>
        <dbReference type="ARBA" id="ARBA00023002"/>
    </source>
</evidence>
<evidence type="ECO:0000259" key="10">
    <source>
        <dbReference type="SMART" id="SM01329"/>
    </source>
</evidence>
<dbReference type="Gene3D" id="3.40.718.10">
    <property type="entry name" value="Isopropylmalate Dehydrogenase"/>
    <property type="match status" value="1"/>
</dbReference>
<reference evidence="11" key="1">
    <citation type="submission" date="2020-10" db="EMBL/GenBank/DDBJ databases">
        <title>Taxonomic study of unclassified bacteria belonging to the class Ktedonobacteria.</title>
        <authorList>
            <person name="Yabe S."/>
            <person name="Wang C.M."/>
            <person name="Zheng Y."/>
            <person name="Sakai Y."/>
            <person name="Cavaletti L."/>
            <person name="Monciardini P."/>
            <person name="Donadio S."/>
        </authorList>
    </citation>
    <scope>NUCLEOTIDE SEQUENCE</scope>
    <source>
        <strain evidence="11">ID150040</strain>
    </source>
</reference>
<keyword evidence="7" id="KW-0520">NAD</keyword>
<dbReference type="AlphaFoldDB" id="A0A8J3N631"/>
<evidence type="ECO:0000256" key="7">
    <source>
        <dbReference type="ARBA" id="ARBA00023027"/>
    </source>
</evidence>
<evidence type="ECO:0000256" key="3">
    <source>
        <dbReference type="ARBA" id="ARBA00007769"/>
    </source>
</evidence>
<dbReference type="Proteomes" id="UP000597444">
    <property type="component" value="Unassembled WGS sequence"/>
</dbReference>
<keyword evidence="8" id="KW-0464">Manganese</keyword>
<dbReference type="SMART" id="SM01329">
    <property type="entry name" value="Iso_dh"/>
    <property type="match status" value="1"/>
</dbReference>
<evidence type="ECO:0000313" key="11">
    <source>
        <dbReference type="EMBL" id="GHO97118.1"/>
    </source>
</evidence>
<dbReference type="SUPFAM" id="SSF53659">
    <property type="entry name" value="Isocitrate/Isopropylmalate dehydrogenase-like"/>
    <property type="match status" value="1"/>
</dbReference>
<keyword evidence="5" id="KW-0479">Metal-binding</keyword>
<comment type="cofactor">
    <cofactor evidence="1">
        <name>Mn(2+)</name>
        <dbReference type="ChEBI" id="CHEBI:29035"/>
    </cofactor>
</comment>
<dbReference type="InterPro" id="IPR050501">
    <property type="entry name" value="ICDH/IPMDH"/>
</dbReference>
<dbReference type="GO" id="GO:0000287">
    <property type="term" value="F:magnesium ion binding"/>
    <property type="evidence" value="ECO:0007669"/>
    <property type="project" value="InterPro"/>
</dbReference>
<dbReference type="InterPro" id="IPR024084">
    <property type="entry name" value="IsoPropMal-DH-like_dom"/>
</dbReference>
<keyword evidence="12" id="KW-1185">Reference proteome</keyword>
<dbReference type="PANTHER" id="PTHR43275">
    <property type="entry name" value="D-MALATE DEHYDROGENASE [DECARBOXYLATING]"/>
    <property type="match status" value="1"/>
</dbReference>
<dbReference type="InterPro" id="IPR011829">
    <property type="entry name" value="TTC_DH"/>
</dbReference>
<evidence type="ECO:0000256" key="8">
    <source>
        <dbReference type="ARBA" id="ARBA00023211"/>
    </source>
</evidence>
<name>A0A8J3N631_9CHLR</name>
<keyword evidence="6" id="KW-0560">Oxidoreductase</keyword>
<evidence type="ECO:0000256" key="1">
    <source>
        <dbReference type="ARBA" id="ARBA00001936"/>
    </source>
</evidence>
<protein>
    <recommendedName>
        <fullName evidence="4">D-malate dehydrogenase (decarboxylating)</fullName>
        <ecNumber evidence="4">1.1.1.83</ecNumber>
    </recommendedName>
</protein>
<dbReference type="EC" id="1.1.1.83" evidence="4"/>
<sequence length="362" mass="39734">MKTYQLAVIPGDGIGPDVIAESVETLTYLATLHGGFQFSMQQFNWGTERYLREGAMMPTDGLATLERGGFDGILLGPIGDPRVPDHITLRGVVLPLRQAFDQYVNLRPARLLPGVHSPLADKQPQDIDIICVRENTEGEYAGAGGRLYQGAENEVAIQTTIFTRKGTERIIRYAFEYARRYQRKKVMSATKSNSLQYNMVFWDDVFKQVAAEYPDIEHEQQLIDSLTARFVSRPESLDVVVASNLFGDILTDLGAAISGSMGLAPSANLNPERRYPSLFQAIHGSAPDIVGKNIANPIASIWSGQLLLDFLGEQEAATLLMRAIEEVLASEQAHTPDLGGVATTNQLGQAIREQIQTIAARS</sequence>
<comment type="similarity">
    <text evidence="3">Belongs to the isocitrate and isopropylmalate dehydrogenases family.</text>
</comment>
<comment type="caution">
    <text evidence="11">The sequence shown here is derived from an EMBL/GenBank/DDBJ whole genome shotgun (WGS) entry which is preliminary data.</text>
</comment>
<dbReference type="InterPro" id="IPR019818">
    <property type="entry name" value="IsoCit/isopropylmalate_DH_CS"/>
</dbReference>
<evidence type="ECO:0000256" key="9">
    <source>
        <dbReference type="ARBA" id="ARBA00049301"/>
    </source>
</evidence>
<dbReference type="PROSITE" id="PS00470">
    <property type="entry name" value="IDH_IMDH"/>
    <property type="match status" value="1"/>
</dbReference>
<evidence type="ECO:0000313" key="12">
    <source>
        <dbReference type="Proteomes" id="UP000597444"/>
    </source>
</evidence>
<feature type="domain" description="Isopropylmalate dehydrogenase-like" evidence="10">
    <location>
        <begin position="5"/>
        <end position="351"/>
    </location>
</feature>
<evidence type="ECO:0000256" key="2">
    <source>
        <dbReference type="ARBA" id="ARBA00001946"/>
    </source>
</evidence>
<dbReference type="GO" id="GO:0046553">
    <property type="term" value="F:D-malate dehydrogenase (decarboxylating) (NAD+) activity"/>
    <property type="evidence" value="ECO:0007669"/>
    <property type="project" value="UniProtKB-EC"/>
</dbReference>
<dbReference type="GO" id="GO:0051287">
    <property type="term" value="F:NAD binding"/>
    <property type="evidence" value="ECO:0007669"/>
    <property type="project" value="InterPro"/>
</dbReference>
<organism evidence="11 12">
    <name type="scientific">Reticulibacter mediterranei</name>
    <dbReference type="NCBI Taxonomy" id="2778369"/>
    <lineage>
        <taxon>Bacteria</taxon>
        <taxon>Bacillati</taxon>
        <taxon>Chloroflexota</taxon>
        <taxon>Ktedonobacteria</taxon>
        <taxon>Ktedonobacterales</taxon>
        <taxon>Reticulibacteraceae</taxon>
        <taxon>Reticulibacter</taxon>
    </lineage>
</organism>
<dbReference type="EMBL" id="BNJK01000001">
    <property type="protein sequence ID" value="GHO97118.1"/>
    <property type="molecule type" value="Genomic_DNA"/>
</dbReference>
<dbReference type="PANTHER" id="PTHR43275:SF1">
    <property type="entry name" value="D-MALATE DEHYDROGENASE [DECARBOXYLATING]"/>
    <property type="match status" value="1"/>
</dbReference>
<accession>A0A8J3N631</accession>
<dbReference type="Pfam" id="PF00180">
    <property type="entry name" value="Iso_dh"/>
    <property type="match status" value="1"/>
</dbReference>
<evidence type="ECO:0000256" key="4">
    <source>
        <dbReference type="ARBA" id="ARBA00013126"/>
    </source>
</evidence>